<dbReference type="NCBIfam" id="TIGR02957">
    <property type="entry name" value="SigX4"/>
    <property type="match status" value="1"/>
</dbReference>
<dbReference type="AlphaFoldDB" id="A0A2V5K519"/>
<evidence type="ECO:0000313" key="5">
    <source>
        <dbReference type="Proteomes" id="UP000247476"/>
    </source>
</evidence>
<feature type="domain" description="RNA polymerase sigma-70 region 2" evidence="2">
    <location>
        <begin position="9"/>
        <end position="73"/>
    </location>
</feature>
<dbReference type="InterPro" id="IPR032710">
    <property type="entry name" value="NTF2-like_dom_sf"/>
</dbReference>
<dbReference type="InterPro" id="IPR013249">
    <property type="entry name" value="RNA_pol_sigma70_r4_t2"/>
</dbReference>
<proteinExistence type="predicted"/>
<dbReference type="InterPro" id="IPR013325">
    <property type="entry name" value="RNA_pol_sigma_r2"/>
</dbReference>
<dbReference type="InterPro" id="IPR014303">
    <property type="entry name" value="RNA_pol_sigma-70_ECF"/>
</dbReference>
<dbReference type="InterPro" id="IPR014284">
    <property type="entry name" value="RNA_pol_sigma-70_dom"/>
</dbReference>
<sequence>MTTSTEQWYASYKPLLFSLAYRMLGSAADAEDIVQDTFVASAGVDESRIGNMKAYLCKMATNRCLDRLKSATRQRETYVGPWLPEPLATDVSADDPYESFALKESISTAYLLLLEQLSATERAVFLLREVYQYDYEEIADMVGKTAANCRQIFRRAKRSLHGGPEAKAIPAAAPAQGEARAVVEQFVEALAGGNVPRLLELLAADAVMLTDGGGKVRAAINPLLGADRILRFFEGIRHKYGEELRYEWRTINGGPGLVTRWGEAAVWVVTFDVRDGVLRRIYSVSNPDKINRFLDANG</sequence>
<dbReference type="GO" id="GO:0006352">
    <property type="term" value="P:DNA-templated transcription initiation"/>
    <property type="evidence" value="ECO:0007669"/>
    <property type="project" value="InterPro"/>
</dbReference>
<reference evidence="4 5" key="1">
    <citation type="submission" date="2018-05" db="EMBL/GenBank/DDBJ databases">
        <title>Paenibacillus flagellatus sp. nov., isolated from selenium mineral soil.</title>
        <authorList>
            <person name="Dai X."/>
        </authorList>
    </citation>
    <scope>NUCLEOTIDE SEQUENCE [LARGE SCALE GENOMIC DNA]</scope>
    <source>
        <strain evidence="4 5">DXL2</strain>
    </source>
</reference>
<feature type="domain" description="RNA polymerase sigma factor 70 region 4 type 2" evidence="3">
    <location>
        <begin position="109"/>
        <end position="160"/>
    </location>
</feature>
<dbReference type="EMBL" id="QJVJ01000005">
    <property type="protein sequence ID" value="PYI54439.1"/>
    <property type="molecule type" value="Genomic_DNA"/>
</dbReference>
<dbReference type="Proteomes" id="UP000247476">
    <property type="component" value="Unassembled WGS sequence"/>
</dbReference>
<dbReference type="Gene3D" id="1.10.10.10">
    <property type="entry name" value="Winged helix-like DNA-binding domain superfamily/Winged helix DNA-binding domain"/>
    <property type="match status" value="1"/>
</dbReference>
<evidence type="ECO:0000313" key="4">
    <source>
        <dbReference type="EMBL" id="PYI54439.1"/>
    </source>
</evidence>
<dbReference type="SUPFAM" id="SSF88946">
    <property type="entry name" value="Sigma2 domain of RNA polymerase sigma factors"/>
    <property type="match status" value="1"/>
</dbReference>
<dbReference type="Gene3D" id="3.10.450.50">
    <property type="match status" value="1"/>
</dbReference>
<dbReference type="GO" id="GO:0003677">
    <property type="term" value="F:DNA binding"/>
    <property type="evidence" value="ECO:0007669"/>
    <property type="project" value="InterPro"/>
</dbReference>
<name>A0A2V5K519_9BACL</name>
<dbReference type="GO" id="GO:0016987">
    <property type="term" value="F:sigma factor activity"/>
    <property type="evidence" value="ECO:0007669"/>
    <property type="project" value="InterPro"/>
</dbReference>
<evidence type="ECO:0000256" key="1">
    <source>
        <dbReference type="ARBA" id="ARBA00011344"/>
    </source>
</evidence>
<comment type="caution">
    <text evidence="4">The sequence shown here is derived from an EMBL/GenBank/DDBJ whole genome shotgun (WGS) entry which is preliminary data.</text>
</comment>
<dbReference type="InterPro" id="IPR036388">
    <property type="entry name" value="WH-like_DNA-bd_sf"/>
</dbReference>
<evidence type="ECO:0000259" key="2">
    <source>
        <dbReference type="Pfam" id="PF04542"/>
    </source>
</evidence>
<dbReference type="InterPro" id="IPR007627">
    <property type="entry name" value="RNA_pol_sigma70_r2"/>
</dbReference>
<dbReference type="RefSeq" id="WP_110840498.1">
    <property type="nucleotide sequence ID" value="NZ_QJVJ01000005.1"/>
</dbReference>
<dbReference type="Pfam" id="PF08281">
    <property type="entry name" value="Sigma70_r4_2"/>
    <property type="match status" value="1"/>
</dbReference>
<organism evidence="4 5">
    <name type="scientific">Paenibacillus flagellatus</name>
    <dbReference type="NCBI Taxonomy" id="2211139"/>
    <lineage>
        <taxon>Bacteria</taxon>
        <taxon>Bacillati</taxon>
        <taxon>Bacillota</taxon>
        <taxon>Bacilli</taxon>
        <taxon>Bacillales</taxon>
        <taxon>Paenibacillaceae</taxon>
        <taxon>Paenibacillus</taxon>
    </lineage>
</organism>
<gene>
    <name evidence="4" type="ORF">DLM86_13295</name>
</gene>
<comment type="subunit">
    <text evidence="1">Interacts transiently with the RNA polymerase catalytic core formed by RpoA, RpoB, RpoC and RpoZ (2 alpha, 1 beta, 1 beta' and 1 omega subunit) to form the RNA polymerase holoenzyme that can initiate transcription.</text>
</comment>
<dbReference type="Gene3D" id="1.10.1740.10">
    <property type="match status" value="1"/>
</dbReference>
<evidence type="ECO:0000259" key="3">
    <source>
        <dbReference type="Pfam" id="PF08281"/>
    </source>
</evidence>
<dbReference type="SUPFAM" id="SSF88659">
    <property type="entry name" value="Sigma3 and sigma4 domains of RNA polymerase sigma factors"/>
    <property type="match status" value="1"/>
</dbReference>
<dbReference type="NCBIfam" id="NF007214">
    <property type="entry name" value="PRK09636.1"/>
    <property type="match status" value="1"/>
</dbReference>
<dbReference type="SUPFAM" id="SSF54427">
    <property type="entry name" value="NTF2-like"/>
    <property type="match status" value="1"/>
</dbReference>
<dbReference type="InterPro" id="IPR052704">
    <property type="entry name" value="ECF_Sigma-70_Domain"/>
</dbReference>
<dbReference type="PANTHER" id="PTHR30173">
    <property type="entry name" value="SIGMA 19 FACTOR"/>
    <property type="match status" value="1"/>
</dbReference>
<keyword evidence="5" id="KW-1185">Reference proteome</keyword>
<dbReference type="Pfam" id="PF04542">
    <property type="entry name" value="Sigma70_r2"/>
    <property type="match status" value="1"/>
</dbReference>
<dbReference type="OrthoDB" id="3211555at2"/>
<dbReference type="NCBIfam" id="TIGR02937">
    <property type="entry name" value="sigma70-ECF"/>
    <property type="match status" value="1"/>
</dbReference>
<protein>
    <submittedName>
        <fullName evidence="4">RNA polymerase sigma factor SigJ</fullName>
    </submittedName>
</protein>
<dbReference type="PANTHER" id="PTHR30173:SF36">
    <property type="entry name" value="ECF RNA POLYMERASE SIGMA FACTOR SIGJ"/>
    <property type="match status" value="1"/>
</dbReference>
<accession>A0A2V5K519</accession>
<dbReference type="InterPro" id="IPR013324">
    <property type="entry name" value="RNA_pol_sigma_r3/r4-like"/>
</dbReference>
<dbReference type="CDD" id="cd06171">
    <property type="entry name" value="Sigma70_r4"/>
    <property type="match status" value="1"/>
</dbReference>